<protein>
    <submittedName>
        <fullName evidence="1">DUF4393 domain-containing protein</fullName>
    </submittedName>
</protein>
<dbReference type="RefSeq" id="WP_176862112.1">
    <property type="nucleotide sequence ID" value="NZ_JABXWT010000001.1"/>
</dbReference>
<name>A0ABX2PMW2_9RHOB</name>
<comment type="caution">
    <text evidence="1">The sequence shown here is derived from an EMBL/GenBank/DDBJ whole genome shotgun (WGS) entry which is preliminary data.</text>
</comment>
<accession>A0ABX2PMW2</accession>
<reference evidence="1 2" key="1">
    <citation type="submission" date="2020-06" db="EMBL/GenBank/DDBJ databases">
        <authorList>
            <person name="Cao W.R."/>
        </authorList>
    </citation>
    <scope>NUCLEOTIDE SEQUENCE [LARGE SCALE GENOMIC DNA]</scope>
    <source>
        <strain evidence="1 2">B1Z28</strain>
    </source>
</reference>
<dbReference type="Proteomes" id="UP000630805">
    <property type="component" value="Unassembled WGS sequence"/>
</dbReference>
<organism evidence="1 2">
    <name type="scientific">Ruegeria haliotis</name>
    <dbReference type="NCBI Taxonomy" id="2747601"/>
    <lineage>
        <taxon>Bacteria</taxon>
        <taxon>Pseudomonadati</taxon>
        <taxon>Pseudomonadota</taxon>
        <taxon>Alphaproteobacteria</taxon>
        <taxon>Rhodobacterales</taxon>
        <taxon>Roseobacteraceae</taxon>
        <taxon>Ruegeria</taxon>
    </lineage>
</organism>
<evidence type="ECO:0000313" key="2">
    <source>
        <dbReference type="Proteomes" id="UP000630805"/>
    </source>
</evidence>
<proteinExistence type="predicted"/>
<dbReference type="EMBL" id="JABXWT010000001">
    <property type="protein sequence ID" value="NVO55085.1"/>
    <property type="molecule type" value="Genomic_DNA"/>
</dbReference>
<dbReference type="InterPro" id="IPR025506">
    <property type="entry name" value="Abi_alpha"/>
</dbReference>
<keyword evidence="2" id="KW-1185">Reference proteome</keyword>
<dbReference type="Pfam" id="PF14337">
    <property type="entry name" value="Abi_alpha"/>
    <property type="match status" value="1"/>
</dbReference>
<sequence>MTDSKNNNVINVNLPGDAIDKAAGQVISKLFGGATDGALDIAGNVFGGLIGDRIREWRTRNLIHTTARTAELLKEKGISLESAKALPMGDIYRIFEGASKEEEPSVQEMWAKLLASGCDPEVSELNRAVISVLEQISAVDAKVFQVIALYWKFDREYREKTKQGYPLIEEIDGSPEQQQELFQTRISALLDGLEGFSDYQVDFSTTNLSRLQCIAPSDAKRSGHIWGSSFERSNRGSFSDEPMTGVDPDKIADQFNQVSEHLNELFGLKDQPGVFFTNAFTGTPEANFQLTDFGTHFFETCVE</sequence>
<evidence type="ECO:0000313" key="1">
    <source>
        <dbReference type="EMBL" id="NVO55085.1"/>
    </source>
</evidence>
<gene>
    <name evidence="1" type="ORF">HW561_04680</name>
</gene>